<keyword evidence="3" id="KW-1185">Reference proteome</keyword>
<organism evidence="2 3">
    <name type="scientific">Microbispora oryzae</name>
    <dbReference type="NCBI Taxonomy" id="2806554"/>
    <lineage>
        <taxon>Bacteria</taxon>
        <taxon>Bacillati</taxon>
        <taxon>Actinomycetota</taxon>
        <taxon>Actinomycetes</taxon>
        <taxon>Streptosporangiales</taxon>
        <taxon>Streptosporangiaceae</taxon>
        <taxon>Microbispora</taxon>
    </lineage>
</organism>
<evidence type="ECO:0000313" key="2">
    <source>
        <dbReference type="EMBL" id="MBP2705261.1"/>
    </source>
</evidence>
<dbReference type="AlphaFoldDB" id="A0A940WQI5"/>
<name>A0A940WQI5_9ACTN</name>
<gene>
    <name evidence="2" type="ORF">JOL79_15700</name>
</gene>
<reference evidence="2" key="1">
    <citation type="submission" date="2021-02" db="EMBL/GenBank/DDBJ databases">
        <title>Draft genome sequence of Microbispora sp. RL4-1S isolated from rice leaves in Thailand.</title>
        <authorList>
            <person name="Muangham S."/>
            <person name="Duangmal K."/>
        </authorList>
    </citation>
    <scope>NUCLEOTIDE SEQUENCE</scope>
    <source>
        <strain evidence="2">RL4-1S</strain>
    </source>
</reference>
<evidence type="ECO:0000313" key="3">
    <source>
        <dbReference type="Proteomes" id="UP000674234"/>
    </source>
</evidence>
<feature type="region of interest" description="Disordered" evidence="1">
    <location>
        <begin position="29"/>
        <end position="60"/>
    </location>
</feature>
<evidence type="ECO:0000256" key="1">
    <source>
        <dbReference type="SAM" id="MobiDB-lite"/>
    </source>
</evidence>
<dbReference type="RefSeq" id="WP_210156550.1">
    <property type="nucleotide sequence ID" value="NZ_JAFCNB010000007.1"/>
</dbReference>
<comment type="caution">
    <text evidence="2">The sequence shown here is derived from an EMBL/GenBank/DDBJ whole genome shotgun (WGS) entry which is preliminary data.</text>
</comment>
<dbReference type="Proteomes" id="UP000674234">
    <property type="component" value="Unassembled WGS sequence"/>
</dbReference>
<proteinExistence type="predicted"/>
<protein>
    <submittedName>
        <fullName evidence="2">Uncharacterized protein</fullName>
    </submittedName>
</protein>
<accession>A0A940WQI5</accession>
<dbReference type="EMBL" id="JAFCNB010000007">
    <property type="protein sequence ID" value="MBP2705261.1"/>
    <property type="molecule type" value="Genomic_DNA"/>
</dbReference>
<sequence>MLAGILIGGGAVAVGGAVWHRLHPDDYGMSWDNRGPAVPGPYGGPFERRPGDARVGPPSS</sequence>